<keyword evidence="5 6" id="KW-0472">Membrane</keyword>
<protein>
    <recommendedName>
        <fullName evidence="9">Lysylphosphatidylglycerol synthase TM region</fullName>
    </recommendedName>
</protein>
<keyword evidence="2" id="KW-1003">Cell membrane</keyword>
<keyword evidence="3 6" id="KW-0812">Transmembrane</keyword>
<dbReference type="Pfam" id="PF03706">
    <property type="entry name" value="LPG_synthase_TM"/>
    <property type="match status" value="1"/>
</dbReference>
<feature type="transmembrane region" description="Helical" evidence="6">
    <location>
        <begin position="191"/>
        <end position="209"/>
    </location>
</feature>
<dbReference type="AlphaFoldDB" id="A0A1I1J198"/>
<evidence type="ECO:0000313" key="7">
    <source>
        <dbReference type="EMBL" id="SFC42327.1"/>
    </source>
</evidence>
<organism evidence="7 8">
    <name type="scientific">Nocardioides terrae</name>
    <dbReference type="NCBI Taxonomy" id="574651"/>
    <lineage>
        <taxon>Bacteria</taxon>
        <taxon>Bacillati</taxon>
        <taxon>Actinomycetota</taxon>
        <taxon>Actinomycetes</taxon>
        <taxon>Propionibacteriales</taxon>
        <taxon>Nocardioidaceae</taxon>
        <taxon>Nocardioides</taxon>
    </lineage>
</organism>
<feature type="transmembrane region" description="Helical" evidence="6">
    <location>
        <begin position="6"/>
        <end position="31"/>
    </location>
</feature>
<keyword evidence="8" id="KW-1185">Reference proteome</keyword>
<accession>A0A1I1J198</accession>
<feature type="transmembrane region" description="Helical" evidence="6">
    <location>
        <begin position="158"/>
        <end position="185"/>
    </location>
</feature>
<proteinExistence type="predicted"/>
<evidence type="ECO:0008006" key="9">
    <source>
        <dbReference type="Google" id="ProtNLM"/>
    </source>
</evidence>
<evidence type="ECO:0000256" key="3">
    <source>
        <dbReference type="ARBA" id="ARBA00022692"/>
    </source>
</evidence>
<feature type="transmembrane region" description="Helical" evidence="6">
    <location>
        <begin position="78"/>
        <end position="102"/>
    </location>
</feature>
<feature type="transmembrane region" description="Helical" evidence="6">
    <location>
        <begin position="244"/>
        <end position="260"/>
    </location>
</feature>
<comment type="subcellular location">
    <subcellularLocation>
        <location evidence="1">Cell membrane</location>
        <topology evidence="1">Multi-pass membrane protein</topology>
    </subcellularLocation>
</comment>
<name>A0A1I1J198_9ACTN</name>
<evidence type="ECO:0000313" key="8">
    <source>
        <dbReference type="Proteomes" id="UP000198832"/>
    </source>
</evidence>
<evidence type="ECO:0000256" key="1">
    <source>
        <dbReference type="ARBA" id="ARBA00004651"/>
    </source>
</evidence>
<dbReference type="GO" id="GO:0005886">
    <property type="term" value="C:plasma membrane"/>
    <property type="evidence" value="ECO:0007669"/>
    <property type="project" value="UniProtKB-SubCell"/>
</dbReference>
<dbReference type="EMBL" id="FOLB01000006">
    <property type="protein sequence ID" value="SFC42327.1"/>
    <property type="molecule type" value="Genomic_DNA"/>
</dbReference>
<feature type="transmembrane region" description="Helical" evidence="6">
    <location>
        <begin position="114"/>
        <end position="137"/>
    </location>
</feature>
<evidence type="ECO:0000256" key="4">
    <source>
        <dbReference type="ARBA" id="ARBA00022989"/>
    </source>
</evidence>
<evidence type="ECO:0000256" key="2">
    <source>
        <dbReference type="ARBA" id="ARBA00022475"/>
    </source>
</evidence>
<gene>
    <name evidence="7" type="ORF">SAMN04487968_106148</name>
</gene>
<keyword evidence="4 6" id="KW-1133">Transmembrane helix</keyword>
<sequence length="271" mass="28109">MDRLSLGRFLVSGVLAVVGTVLIQNIWGALLHGLDAHPGRRDAASVFFVSQLGKYLPGSVWPVVAQMQFGRRWGVPRAVMFAANVLLLGAVTASGIAVGAVLLPWASPRGLSHYWWLVLLLVPLLAGLHPRTVPAVLDMLLRRIGREPLGTRMSPRGLAAAGAWSLASWLVLGAHVAVLVGAFHGVGLREVAASVGGMGLAWAAGIAFIPAPAGAGVRDAVLVLTLTPITGSSQALTVALASRLLLLLADVLLAALGALARRRVGPSVRAS</sequence>
<reference evidence="7 8" key="1">
    <citation type="submission" date="2016-10" db="EMBL/GenBank/DDBJ databases">
        <authorList>
            <person name="de Groot N.N."/>
        </authorList>
    </citation>
    <scope>NUCLEOTIDE SEQUENCE [LARGE SCALE GENOMIC DNA]</scope>
    <source>
        <strain evidence="7 8">CGMCC 1.7056</strain>
    </source>
</reference>
<dbReference type="STRING" id="574651.SAMN04487968_106148"/>
<evidence type="ECO:0000256" key="5">
    <source>
        <dbReference type="ARBA" id="ARBA00023136"/>
    </source>
</evidence>
<dbReference type="Proteomes" id="UP000198832">
    <property type="component" value="Unassembled WGS sequence"/>
</dbReference>
<evidence type="ECO:0000256" key="6">
    <source>
        <dbReference type="SAM" id="Phobius"/>
    </source>
</evidence>
<dbReference type="InterPro" id="IPR022791">
    <property type="entry name" value="L-PG_synthase/AglD"/>
</dbReference>